<dbReference type="InterPro" id="IPR000601">
    <property type="entry name" value="PKD_dom"/>
</dbReference>
<feature type="chain" id="PRO_5045142757" evidence="1">
    <location>
        <begin position="24"/>
        <end position="2122"/>
    </location>
</feature>
<proteinExistence type="predicted"/>
<dbReference type="Pfam" id="PF19081">
    <property type="entry name" value="Ig_7"/>
    <property type="match status" value="6"/>
</dbReference>
<dbReference type="InterPro" id="IPR035986">
    <property type="entry name" value="PKD_dom_sf"/>
</dbReference>
<dbReference type="SUPFAM" id="SSF49299">
    <property type="entry name" value="PKD domain"/>
    <property type="match status" value="2"/>
</dbReference>
<feature type="domain" description="PKD" evidence="2">
    <location>
        <begin position="452"/>
        <end position="507"/>
    </location>
</feature>
<evidence type="ECO:0000259" key="2">
    <source>
        <dbReference type="PROSITE" id="PS50093"/>
    </source>
</evidence>
<feature type="domain" description="PKD" evidence="2">
    <location>
        <begin position="326"/>
        <end position="409"/>
    </location>
</feature>
<dbReference type="PROSITE" id="PS50093">
    <property type="entry name" value="PKD"/>
    <property type="match status" value="3"/>
</dbReference>
<feature type="signal peptide" evidence="1">
    <location>
        <begin position="1"/>
        <end position="23"/>
    </location>
</feature>
<dbReference type="Gene3D" id="2.60.40.10">
    <property type="entry name" value="Immunoglobulins"/>
    <property type="match status" value="4"/>
</dbReference>
<dbReference type="Pfam" id="PF13585">
    <property type="entry name" value="CHU_C"/>
    <property type="match status" value="1"/>
</dbReference>
<name>A0ABW2DP09_9BACT</name>
<keyword evidence="1" id="KW-0732">Signal</keyword>
<dbReference type="SMART" id="SM00089">
    <property type="entry name" value="PKD"/>
    <property type="match status" value="5"/>
</dbReference>
<dbReference type="NCBIfam" id="TIGR04131">
    <property type="entry name" value="Bac_Flav_CTERM"/>
    <property type="match status" value="1"/>
</dbReference>
<dbReference type="Proteomes" id="UP001596405">
    <property type="component" value="Unassembled WGS sequence"/>
</dbReference>
<sequence>MAPRNKFYYLLTFLLFWSVTSYAQTCPNTPDPTLEDANGGNFIQCSSALGGQSFNLEVTNNSSTKETNLEYTIDWGDGTTETFPASFTGASHTYLAQSKFDLVFTVKGAEGCVESKVYHVYNGTNPRFGLQNPGGSSGCVGSTFVFAVTGTDNNSPNTTYKIWFDDGSDTLYFTQNNIPKYITKKFDKGSTGKPDGFTMFGEAIDCKTSTATIGSIRISVPPVADFKVNPGNTVCTNSAVTLIDKSTGGYNSDNPANSDAYRRIWSVSPATGWSYASGSSSSSEKPVLHFNTAGKYEVTLTVRPLGSNPSCTENIAKQTIIVEDPTQAAFTLQPESFCLPSRVATKNTTPGENIQYKWSVLPAEGVTFESGTATDAEPVILFSKSGNYKVTLSATNSCGTTTATEEIVIKANPTITLPATAAFCGPQTLTYSASSPAVAPVYNDESSTITRYQWTLSGGDGVQFAEADMATEAHPTILFTKSGVYQLQVQAWNECGVSTAATQTVTIHELPLVQSVEPVMICEGGTATLTAVGNGASYRWFASATSTKVLSTEAVFTTPVLKATTSYFVEAVSENQCFSSTRTEVVVTVQPLPATPAVTNLTVCTGTRTVLSTSVADAQIEWFTSSTGGTPFFVGNTLDTLLSATTTFYVGSRSDIGNCASSARASVMVTVEKPISNNTITTLSYGLCIGSTTKEIAATKPTGGSGTPKYQWQRSTDGVNFQDMEGMTGQNLPATTLLETTWFRRSVRLGACSEATQPIKISAVPLITNNVIQADPQPICAGTVPPAITATQPEGGDGSEPVFVWESSTSKNGTYKAAKGTGSLTSFQPEALSANTWFHRKVIINGCESISEAVEIKVNPLSLPPTAKGVTICSGSTASLTATAPSGPYTWHDAPVNGNLLHTGNTFITQPLINNTDSPITFTFYVQSEATGGCTVERTAVRVVVEPPIRNNTIEEVATICAGTSAGTIKGSVPTGGSGTPKYVWEFSTDTEHADVNSKVFKLATAASKNSQSYEAGVLQTTTWFRRKVTLGKCVEYSNVIKIEVTPGLANNILPANTEFCEGTTAPLLQEVAGKSVTGGDPAEGITYKWLMSTTGANSGFEEAPGANTAATYQPENLSAPTTWFKRVAISGGCSLPSNAIAVHIIPLPALPVVKAAEITVCQGASAKLEVSPVSGISYQWFDQSGNSIGTTPAVTVSSQNIADATTYTFYVEARSGKGCFALERVPVKVTVLPAISATVASGIQTVCYGSAPTMPLTATAPTGGTGKYSYRWEFTTDLNKPFSPIGAADTLESYLPGPLTQATYYRRVVISGNCESQSSVVQVSVDAPIINTIAISGGNGEVCYNLQPAISLGGRASGGDGKLYKYLWEFRTSPNQPYKRTSASDTLATFTPGPITQDTWFRRVVTSGACTLESNVIYLHVNPVPEAPLAQGTTTCVGSTASLSATGNGVIQWLDAQGKVLHKGSSGSVFRTPVLTETTTFYAQVISDAQCASTLTAVTVEVEQKVTNNFIEPVEAVCFESAPALLIGSNPKGGSGKYTYQWYIRTKYKNYEPIPNATQANHQHGILTETVWFKRGVTSGTCDEVLSPEVEVKVNIPVAAGSNYVKAAQFIPANTAPRELVGSQIVDGNQYTYQWHYKTDEMADYKAIEGATGINYQPGELTKTTYFRRQVIISGCFDYSVPVKITVVSGFADNTISGGGQVCYNEPTNLILTGNQPTYDAQDVTYYWESKTKNRDYITLTGAAARERDYKVPALTETTIFRRKAVLHGITTVSNEIEVIVLVPITFNNITSPEQTVCVGSAPTTLVGSTPKGGAGSNFRYLWESSTNPTSGFTTAPGVSSEKDYTPSALLRDTWFRRRVISGNCLSEPSAAVKVTTTPLPKPPVAANVFSCAGNTATLEATAVAPTIEWYDQPLGGKLLHTGTTFTTPVLHKTTTYYIQTVAQSCASERVAVTVDIPAPTADAGADVTIARGKFAELQAIGGVSYSWSPSQGLNNDKIANPVAKPTQTQLYTVTVTTADGCTSTDQVLVKVMQPVEIPNGFTPNGDNMNETWEIPDLLDYPNCQVQVFNRWGSKIFESRGYNTAWDGRHNGQPLPAATYYYIIRLSGQEEPITGNVTIIK</sequence>
<dbReference type="RefSeq" id="WP_066623382.1">
    <property type="nucleotide sequence ID" value="NZ_JBHSYQ010000006.1"/>
</dbReference>
<evidence type="ECO:0000313" key="4">
    <source>
        <dbReference type="Proteomes" id="UP001596405"/>
    </source>
</evidence>
<keyword evidence="4" id="KW-1185">Reference proteome</keyword>
<dbReference type="CDD" id="cd00146">
    <property type="entry name" value="PKD"/>
    <property type="match status" value="1"/>
</dbReference>
<dbReference type="InterPro" id="IPR044023">
    <property type="entry name" value="Ig_7"/>
</dbReference>
<feature type="domain" description="PKD" evidence="2">
    <location>
        <begin position="273"/>
        <end position="302"/>
    </location>
</feature>
<organism evidence="3 4">
    <name type="scientific">Rufibacter roseus</name>
    <dbReference type="NCBI Taxonomy" id="1567108"/>
    <lineage>
        <taxon>Bacteria</taxon>
        <taxon>Pseudomonadati</taxon>
        <taxon>Bacteroidota</taxon>
        <taxon>Cytophagia</taxon>
        <taxon>Cytophagales</taxon>
        <taxon>Hymenobacteraceae</taxon>
        <taxon>Rufibacter</taxon>
    </lineage>
</organism>
<dbReference type="EMBL" id="JBHSYQ010000006">
    <property type="protein sequence ID" value="MFC6998775.1"/>
    <property type="molecule type" value="Genomic_DNA"/>
</dbReference>
<accession>A0ABW2DP09</accession>
<reference evidence="4" key="1">
    <citation type="journal article" date="2019" name="Int. J. Syst. Evol. Microbiol.">
        <title>The Global Catalogue of Microorganisms (GCM) 10K type strain sequencing project: providing services to taxonomists for standard genome sequencing and annotation.</title>
        <authorList>
            <consortium name="The Broad Institute Genomics Platform"/>
            <consortium name="The Broad Institute Genome Sequencing Center for Infectious Disease"/>
            <person name="Wu L."/>
            <person name="Ma J."/>
        </authorList>
    </citation>
    <scope>NUCLEOTIDE SEQUENCE [LARGE SCALE GENOMIC DNA]</scope>
    <source>
        <strain evidence="4">CGMCC 4.7393</strain>
    </source>
</reference>
<gene>
    <name evidence="3" type="ORF">ACFQHR_14155</name>
</gene>
<dbReference type="InterPro" id="IPR026341">
    <property type="entry name" value="T9SS_type_B"/>
</dbReference>
<dbReference type="InterPro" id="IPR022409">
    <property type="entry name" value="PKD/Chitinase_dom"/>
</dbReference>
<dbReference type="InterPro" id="IPR013783">
    <property type="entry name" value="Ig-like_fold"/>
</dbReference>
<evidence type="ECO:0000313" key="3">
    <source>
        <dbReference type="EMBL" id="MFC6998775.1"/>
    </source>
</evidence>
<protein>
    <submittedName>
        <fullName evidence="3">Gliding motility-associated C-terminal domain-containing protein</fullName>
    </submittedName>
</protein>
<evidence type="ECO:0000256" key="1">
    <source>
        <dbReference type="SAM" id="SignalP"/>
    </source>
</evidence>
<comment type="caution">
    <text evidence="3">The sequence shown here is derived from an EMBL/GenBank/DDBJ whole genome shotgun (WGS) entry which is preliminary data.</text>
</comment>